<dbReference type="AlphaFoldDB" id="A0A846W630"/>
<feature type="domain" description="HNH nuclease" evidence="3">
    <location>
        <begin position="485"/>
        <end position="535"/>
    </location>
</feature>
<reference evidence="4 5" key="1">
    <citation type="submission" date="2020-04" db="EMBL/GenBank/DDBJ databases">
        <title>MicrobeNet Type strains.</title>
        <authorList>
            <person name="Nicholson A.C."/>
        </authorList>
    </citation>
    <scope>NUCLEOTIDE SEQUENCE [LARGE SCALE GENOMIC DNA]</scope>
    <source>
        <strain evidence="4 5">DSM 44960</strain>
    </source>
</reference>
<dbReference type="Pfam" id="PF02342">
    <property type="entry name" value="TerD"/>
    <property type="match status" value="1"/>
</dbReference>
<feature type="region of interest" description="Disordered" evidence="2">
    <location>
        <begin position="163"/>
        <end position="192"/>
    </location>
</feature>
<evidence type="ECO:0000313" key="5">
    <source>
        <dbReference type="Proteomes" id="UP000572007"/>
    </source>
</evidence>
<name>A0A846W630_9NOCA</name>
<evidence type="ECO:0000259" key="3">
    <source>
        <dbReference type="SMART" id="SM00507"/>
    </source>
</evidence>
<dbReference type="PANTHER" id="PTHR32097:SF4">
    <property type="entry name" value="GENERAL STRESS PROTEIN 16U"/>
    <property type="match status" value="1"/>
</dbReference>
<comment type="similarity">
    <text evidence="1">Belongs to the CAPAB/TerDEXZ family.</text>
</comment>
<evidence type="ECO:0000313" key="4">
    <source>
        <dbReference type="EMBL" id="NKX88174.1"/>
    </source>
</evidence>
<dbReference type="Pfam" id="PF01844">
    <property type="entry name" value="HNH"/>
    <property type="match status" value="1"/>
</dbReference>
<dbReference type="RefSeq" id="WP_084456665.1">
    <property type="nucleotide sequence ID" value="NZ_JAAXOM010000003.1"/>
</dbReference>
<dbReference type="GO" id="GO:0004519">
    <property type="term" value="F:endonuclease activity"/>
    <property type="evidence" value="ECO:0007669"/>
    <property type="project" value="InterPro"/>
</dbReference>
<dbReference type="CDD" id="cd00085">
    <property type="entry name" value="HNHc"/>
    <property type="match status" value="1"/>
</dbReference>
<dbReference type="InterPro" id="IPR003325">
    <property type="entry name" value="TerD"/>
</dbReference>
<dbReference type="EMBL" id="JAAXOM010000003">
    <property type="protein sequence ID" value="NKX88174.1"/>
    <property type="molecule type" value="Genomic_DNA"/>
</dbReference>
<gene>
    <name evidence="4" type="ORF">HGA10_12730</name>
</gene>
<comment type="caution">
    <text evidence="4">The sequence shown here is derived from an EMBL/GenBank/DDBJ whole genome shotgun (WGS) entry which is preliminary data.</text>
</comment>
<accession>A0A846W630</accession>
<dbReference type="InterPro" id="IPR003615">
    <property type="entry name" value="HNH_nuc"/>
</dbReference>
<dbReference type="PANTHER" id="PTHR32097">
    <property type="entry name" value="CAMP-BINDING PROTEIN 1-RELATED"/>
    <property type="match status" value="1"/>
</dbReference>
<dbReference type="Proteomes" id="UP000572007">
    <property type="component" value="Unassembled WGS sequence"/>
</dbReference>
<dbReference type="Pfam" id="PF10708">
    <property type="entry name" value="DUF2510"/>
    <property type="match status" value="1"/>
</dbReference>
<dbReference type="Gene3D" id="2.60.60.30">
    <property type="entry name" value="sav2460 like domains"/>
    <property type="match status" value="1"/>
</dbReference>
<dbReference type="InterPro" id="IPR051324">
    <property type="entry name" value="Stress/Tellurium_Resist"/>
</dbReference>
<dbReference type="GO" id="GO:0008270">
    <property type="term" value="F:zinc ion binding"/>
    <property type="evidence" value="ECO:0007669"/>
    <property type="project" value="InterPro"/>
</dbReference>
<keyword evidence="5" id="KW-1185">Reference proteome</keyword>
<organism evidence="4 5">
    <name type="scientific">Nocardia coubleae</name>
    <dbReference type="NCBI Taxonomy" id="356147"/>
    <lineage>
        <taxon>Bacteria</taxon>
        <taxon>Bacillati</taxon>
        <taxon>Actinomycetota</taxon>
        <taxon>Actinomycetes</taxon>
        <taxon>Mycobacteriales</taxon>
        <taxon>Nocardiaceae</taxon>
        <taxon>Nocardia</taxon>
    </lineage>
</organism>
<sequence length="541" mass="59445">MKLSRGANAEIAASAVDVELRWTSQREVDPQALLLTEAGKIRTNDDFVFYNAARHPSGAVALTASDVGRSVLTVSLDTVEAAVSRVVISGSVDEGSFADIPGLSVTVYDGSNVLLSFDVDGVEAVTAIMLGELYRRNGVWKFRAVGQGWDSGLRGLAEEFGVEVDDPPSEAPTAPVAGKRPHTDNAPGWYPDSSAPDRLRWWNGTAWTDDNHPIIPPNPGLCDRCGREKRIPRFGGQRPCRWCESDVSRFLEGWRSRAWQVLTTCGPRGDAWDQLWIELRFERIHEASGREALRPLAISYLERVVSFAFADNEIDDSEMENFTRTVADLQRAVDLGIARQRVEELRQRMHRGRALTQVRAGELPSVQRQGLHLEVDETVYLDVNAAQVKYLASGPKHTEGRLIGSSKKLRFVSAGAGTELPWAKIVSISAEYGNVIIAASTARGGGTYRVPDPEYVAAVLEGALRVAKRLVLAPGQRDSRSIPPHVKAAVWQRDGGRCCQCSDTHYLEFDHVIPLSRGGATSINNLQILCRKCNLEKGARL</sequence>
<evidence type="ECO:0000256" key="2">
    <source>
        <dbReference type="SAM" id="MobiDB-lite"/>
    </source>
</evidence>
<dbReference type="SMART" id="SM00507">
    <property type="entry name" value="HNHc"/>
    <property type="match status" value="1"/>
</dbReference>
<evidence type="ECO:0000256" key="1">
    <source>
        <dbReference type="ARBA" id="ARBA00008775"/>
    </source>
</evidence>
<dbReference type="InterPro" id="IPR002711">
    <property type="entry name" value="HNH"/>
</dbReference>
<dbReference type="GO" id="GO:0003676">
    <property type="term" value="F:nucleic acid binding"/>
    <property type="evidence" value="ECO:0007669"/>
    <property type="project" value="InterPro"/>
</dbReference>
<protein>
    <submittedName>
        <fullName evidence="4">DUF2510 domain-containing protein</fullName>
    </submittedName>
</protein>
<proteinExistence type="inferred from homology"/>
<dbReference type="InterPro" id="IPR018929">
    <property type="entry name" value="DUF2510"/>
</dbReference>
<dbReference type="Gene3D" id="1.10.30.50">
    <property type="match status" value="1"/>
</dbReference>
<dbReference type="CDD" id="cd06974">
    <property type="entry name" value="TerD_like"/>
    <property type="match status" value="1"/>
</dbReference>